<accession>A0A0C3KEN8</accession>
<dbReference type="OrthoDB" id="1262810at2759"/>
<protein>
    <submittedName>
        <fullName evidence="1">Uncharacterized protein</fullName>
    </submittedName>
</protein>
<keyword evidence="2" id="KW-1185">Reference proteome</keyword>
<gene>
    <name evidence="1" type="ORF">M407DRAFT_82184</name>
</gene>
<name>A0A0C3KEN8_9AGAM</name>
<dbReference type="Proteomes" id="UP000054248">
    <property type="component" value="Unassembled WGS sequence"/>
</dbReference>
<evidence type="ECO:0000313" key="2">
    <source>
        <dbReference type="Proteomes" id="UP000054248"/>
    </source>
</evidence>
<proteinExistence type="predicted"/>
<organism evidence="1 2">
    <name type="scientific">Tulasnella calospora MUT 4182</name>
    <dbReference type="NCBI Taxonomy" id="1051891"/>
    <lineage>
        <taxon>Eukaryota</taxon>
        <taxon>Fungi</taxon>
        <taxon>Dikarya</taxon>
        <taxon>Basidiomycota</taxon>
        <taxon>Agaricomycotina</taxon>
        <taxon>Agaricomycetes</taxon>
        <taxon>Cantharellales</taxon>
        <taxon>Tulasnellaceae</taxon>
        <taxon>Tulasnella</taxon>
    </lineage>
</organism>
<dbReference type="STRING" id="1051891.A0A0C3KEN8"/>
<reference evidence="2" key="2">
    <citation type="submission" date="2015-01" db="EMBL/GenBank/DDBJ databases">
        <title>Evolutionary Origins and Diversification of the Mycorrhizal Mutualists.</title>
        <authorList>
            <consortium name="DOE Joint Genome Institute"/>
            <consortium name="Mycorrhizal Genomics Consortium"/>
            <person name="Kohler A."/>
            <person name="Kuo A."/>
            <person name="Nagy L.G."/>
            <person name="Floudas D."/>
            <person name="Copeland A."/>
            <person name="Barry K.W."/>
            <person name="Cichocki N."/>
            <person name="Veneault-Fourrey C."/>
            <person name="LaButti K."/>
            <person name="Lindquist E.A."/>
            <person name="Lipzen A."/>
            <person name="Lundell T."/>
            <person name="Morin E."/>
            <person name="Murat C."/>
            <person name="Riley R."/>
            <person name="Ohm R."/>
            <person name="Sun H."/>
            <person name="Tunlid A."/>
            <person name="Henrissat B."/>
            <person name="Grigoriev I.V."/>
            <person name="Hibbett D.S."/>
            <person name="Martin F."/>
        </authorList>
    </citation>
    <scope>NUCLEOTIDE SEQUENCE [LARGE SCALE GENOMIC DNA]</scope>
    <source>
        <strain evidence="2">MUT 4182</strain>
    </source>
</reference>
<dbReference type="HOGENOM" id="CLU_189583_0_0_1"/>
<dbReference type="EMBL" id="KN823197">
    <property type="protein sequence ID" value="KIO19908.1"/>
    <property type="molecule type" value="Genomic_DNA"/>
</dbReference>
<evidence type="ECO:0000313" key="1">
    <source>
        <dbReference type="EMBL" id="KIO19908.1"/>
    </source>
</evidence>
<reference evidence="1 2" key="1">
    <citation type="submission" date="2014-04" db="EMBL/GenBank/DDBJ databases">
        <authorList>
            <consortium name="DOE Joint Genome Institute"/>
            <person name="Kuo A."/>
            <person name="Girlanda M."/>
            <person name="Perotto S."/>
            <person name="Kohler A."/>
            <person name="Nagy L.G."/>
            <person name="Floudas D."/>
            <person name="Copeland A."/>
            <person name="Barry K.W."/>
            <person name="Cichocki N."/>
            <person name="Veneault-Fourrey C."/>
            <person name="LaButti K."/>
            <person name="Lindquist E.A."/>
            <person name="Lipzen A."/>
            <person name="Lundell T."/>
            <person name="Morin E."/>
            <person name="Murat C."/>
            <person name="Sun H."/>
            <person name="Tunlid A."/>
            <person name="Henrissat B."/>
            <person name="Grigoriev I.V."/>
            <person name="Hibbett D.S."/>
            <person name="Martin F."/>
            <person name="Nordberg H.P."/>
            <person name="Cantor M.N."/>
            <person name="Hua S.X."/>
        </authorList>
    </citation>
    <scope>NUCLEOTIDE SEQUENCE [LARGE SCALE GENOMIC DNA]</scope>
    <source>
        <strain evidence="1 2">MUT 4182</strain>
    </source>
</reference>
<dbReference type="AlphaFoldDB" id="A0A0C3KEN8"/>
<sequence length="78" mass="8561">MIADKLFPHVALAFPVPDATLSPTQTFSGRLFTLLPLPIITHFPLHIHAALALTSSRQNLRNADETVMDPKGRYVGNP</sequence>